<proteinExistence type="predicted"/>
<comment type="caution">
    <text evidence="2">The sequence shown here is derived from an EMBL/GenBank/DDBJ whole genome shotgun (WGS) entry which is preliminary data.</text>
</comment>
<dbReference type="AlphaFoldDB" id="A0A1S1P8N0"/>
<name>A0A1S1P8N0_METEX</name>
<dbReference type="EMBL" id="MNAO01000009">
    <property type="protein sequence ID" value="OHV18060.1"/>
    <property type="molecule type" value="Genomic_DNA"/>
</dbReference>
<evidence type="ECO:0000256" key="1">
    <source>
        <dbReference type="SAM" id="MobiDB-lite"/>
    </source>
</evidence>
<reference evidence="2 3" key="1">
    <citation type="submission" date="2016-10" db="EMBL/GenBank/DDBJ databases">
        <title>Draft genome sequence of Methylobacterium extorquens CP3, a seed endophyte of Crotalaria pumila with plant growth-promoting and metal tolerance properties.</title>
        <authorList>
            <person name="Sanchez-Lopez A.S."/>
            <person name="Van Hamme J.D."/>
            <person name="Thijs S."/>
            <person name="Mcammond B.M."/>
            <person name="Stevens V."/>
            <person name="Gonzalez-Chavez M.D.C."/>
            <person name="Vangronsveld J."/>
        </authorList>
    </citation>
    <scope>NUCLEOTIDE SEQUENCE [LARGE SCALE GENOMIC DNA]</scope>
    <source>
        <strain evidence="2 3">CP3</strain>
    </source>
</reference>
<dbReference type="Proteomes" id="UP000180215">
    <property type="component" value="Unassembled WGS sequence"/>
</dbReference>
<evidence type="ECO:0000313" key="3">
    <source>
        <dbReference type="Proteomes" id="UP000180215"/>
    </source>
</evidence>
<gene>
    <name evidence="2" type="ORF">BK022_01720</name>
</gene>
<sequence length="77" mass="8422">MGEPFSRRLPNQSGPKPKGAQIAFSDCLSSRAAGKNLGLTRRITTILVEDIKIFEGKDGAGVVYKHLVRGVIIWINK</sequence>
<evidence type="ECO:0000313" key="2">
    <source>
        <dbReference type="EMBL" id="OHV18060.1"/>
    </source>
</evidence>
<feature type="region of interest" description="Disordered" evidence="1">
    <location>
        <begin position="1"/>
        <end position="20"/>
    </location>
</feature>
<protein>
    <submittedName>
        <fullName evidence="2">Uncharacterized protein</fullName>
    </submittedName>
</protein>
<accession>A0A1S1P8N0</accession>
<organism evidence="2 3">
    <name type="scientific">Methylorubrum extorquens</name>
    <name type="common">Methylobacterium dichloromethanicum</name>
    <name type="synonym">Methylobacterium extorquens</name>
    <dbReference type="NCBI Taxonomy" id="408"/>
    <lineage>
        <taxon>Bacteria</taxon>
        <taxon>Pseudomonadati</taxon>
        <taxon>Pseudomonadota</taxon>
        <taxon>Alphaproteobacteria</taxon>
        <taxon>Hyphomicrobiales</taxon>
        <taxon>Methylobacteriaceae</taxon>
        <taxon>Methylorubrum</taxon>
    </lineage>
</organism>